<reference evidence="1" key="1">
    <citation type="submission" date="2016-10" db="EMBL/GenBank/DDBJ databases">
        <title>Sequence of Gallionella enrichment culture.</title>
        <authorList>
            <person name="Poehlein A."/>
            <person name="Muehling M."/>
            <person name="Daniel R."/>
        </authorList>
    </citation>
    <scope>NUCLEOTIDE SEQUENCE</scope>
</reference>
<evidence type="ECO:0000313" key="1">
    <source>
        <dbReference type="EMBL" id="OIQ93370.1"/>
    </source>
</evidence>
<dbReference type="Pfam" id="PF13489">
    <property type="entry name" value="Methyltransf_23"/>
    <property type="match status" value="1"/>
</dbReference>
<dbReference type="CDD" id="cd02440">
    <property type="entry name" value="AdoMet_MTases"/>
    <property type="match status" value="1"/>
</dbReference>
<comment type="caution">
    <text evidence="1">The sequence shown here is derived from an EMBL/GenBank/DDBJ whole genome shotgun (WGS) entry which is preliminary data.</text>
</comment>
<dbReference type="GO" id="GO:0032259">
    <property type="term" value="P:methylation"/>
    <property type="evidence" value="ECO:0007669"/>
    <property type="project" value="UniProtKB-KW"/>
</dbReference>
<dbReference type="PANTHER" id="PTHR43861">
    <property type="entry name" value="TRANS-ACONITATE 2-METHYLTRANSFERASE-RELATED"/>
    <property type="match status" value="1"/>
</dbReference>
<accession>A0A1J5RDF1</accession>
<keyword evidence="1" id="KW-0489">Methyltransferase</keyword>
<dbReference type="GO" id="GO:0061542">
    <property type="term" value="F:3-demethylubiquinol 3-O-methyltransferase activity"/>
    <property type="evidence" value="ECO:0007669"/>
    <property type="project" value="UniProtKB-EC"/>
</dbReference>
<dbReference type="EC" id="2.1.1.64" evidence="1"/>
<name>A0A1J5RDF1_9ZZZZ</name>
<dbReference type="EC" id="2.1.1.222" evidence="1"/>
<dbReference type="InterPro" id="IPR029063">
    <property type="entry name" value="SAM-dependent_MTases_sf"/>
</dbReference>
<protein>
    <submittedName>
        <fullName evidence="1">Ubiquinone biosynthesis O-methyltransferase</fullName>
        <ecNumber evidence="1">2.1.1.222</ecNumber>
        <ecNumber evidence="1">2.1.1.64</ecNumber>
    </submittedName>
</protein>
<keyword evidence="1" id="KW-0808">Transferase</keyword>
<dbReference type="EMBL" id="MLJW01000209">
    <property type="protein sequence ID" value="OIQ93370.1"/>
    <property type="molecule type" value="Genomic_DNA"/>
</dbReference>
<gene>
    <name evidence="1" type="primary">ubiG_25</name>
    <name evidence="1" type="ORF">GALL_247000</name>
</gene>
<dbReference type="SUPFAM" id="SSF53335">
    <property type="entry name" value="S-adenosyl-L-methionine-dependent methyltransferases"/>
    <property type="match status" value="1"/>
</dbReference>
<dbReference type="Gene3D" id="3.40.50.150">
    <property type="entry name" value="Vaccinia Virus protein VP39"/>
    <property type="match status" value="1"/>
</dbReference>
<dbReference type="GO" id="GO:0102208">
    <property type="term" value="F:2-polyprenyl-6-hydroxyphenol methylase activity"/>
    <property type="evidence" value="ECO:0007669"/>
    <property type="project" value="UniProtKB-EC"/>
</dbReference>
<sequence>MSIYDIPAVDATVRNSSQTLEVEAVGRDKRVLDVGCATGYLARALVENGCVVTGVELDPVAGAVARPSLAELVIADLNDVDLADQLPGQLFDSIVFGDVLEHLTDADHLLRSATTLLAPGGSVVISVPNVTHGSLRLALLQGRWDYRDSGLLDRTHVRFFTRDSVLAMVRDAGLVVTHFWATVLDPLGCEVEIDADRLPWAVVDWVRAQPDALVYQFVLRAELGDDDGTTPELIPAVDVPTADDVHTERGRIEAALHQGTTGREDIVSELLDLRRRVLTLRDHAIGAAAAVGSARLEVERARAAEMECERRTQELRRTPTWRVGRLIVAPLARAKRLVRRVAK</sequence>
<keyword evidence="1" id="KW-0830">Ubiquinone</keyword>
<proteinExistence type="predicted"/>
<organism evidence="1">
    <name type="scientific">mine drainage metagenome</name>
    <dbReference type="NCBI Taxonomy" id="410659"/>
    <lineage>
        <taxon>unclassified sequences</taxon>
        <taxon>metagenomes</taxon>
        <taxon>ecological metagenomes</taxon>
    </lineage>
</organism>
<dbReference type="AlphaFoldDB" id="A0A1J5RDF1"/>